<comment type="similarity">
    <text evidence="1 2">Belongs to the UPF0102 family.</text>
</comment>
<dbReference type="PANTHER" id="PTHR34039">
    <property type="entry name" value="UPF0102 PROTEIN YRAN"/>
    <property type="match status" value="1"/>
</dbReference>
<dbReference type="OrthoDB" id="9802516at2"/>
<evidence type="ECO:0000313" key="4">
    <source>
        <dbReference type="Proteomes" id="UP000269154"/>
    </source>
</evidence>
<proteinExistence type="inferred from homology"/>
<gene>
    <name evidence="3" type="ORF">D5R40_14075</name>
</gene>
<dbReference type="EMBL" id="RCBY01000070">
    <property type="protein sequence ID" value="RQH42960.1"/>
    <property type="molecule type" value="Genomic_DNA"/>
</dbReference>
<dbReference type="InterPro" id="IPR011856">
    <property type="entry name" value="tRNA_endonuc-like_dom_sf"/>
</dbReference>
<dbReference type="PANTHER" id="PTHR34039:SF1">
    <property type="entry name" value="UPF0102 PROTEIN YRAN"/>
    <property type="match status" value="1"/>
</dbReference>
<dbReference type="Pfam" id="PF02021">
    <property type="entry name" value="UPF0102"/>
    <property type="match status" value="1"/>
</dbReference>
<dbReference type="InterPro" id="IPR003509">
    <property type="entry name" value="UPF0102_YraN-like"/>
</dbReference>
<accession>A0A3N6N934</accession>
<protein>
    <recommendedName>
        <fullName evidence="2">UPF0102 protein D5R40_14075</fullName>
    </recommendedName>
</protein>
<evidence type="ECO:0000256" key="1">
    <source>
        <dbReference type="ARBA" id="ARBA00006738"/>
    </source>
</evidence>
<dbReference type="HAMAP" id="MF_00048">
    <property type="entry name" value="UPF0102"/>
    <property type="match status" value="1"/>
</dbReference>
<dbReference type="AlphaFoldDB" id="A0A3N6N934"/>
<dbReference type="RefSeq" id="WP_124146737.1">
    <property type="nucleotide sequence ID" value="NZ_CAWOKI010000189.1"/>
</dbReference>
<organism evidence="3 4">
    <name type="scientific">Okeania hirsuta</name>
    <dbReference type="NCBI Taxonomy" id="1458930"/>
    <lineage>
        <taxon>Bacteria</taxon>
        <taxon>Bacillati</taxon>
        <taxon>Cyanobacteriota</taxon>
        <taxon>Cyanophyceae</taxon>
        <taxon>Oscillatoriophycideae</taxon>
        <taxon>Oscillatoriales</taxon>
        <taxon>Microcoleaceae</taxon>
        <taxon>Okeania</taxon>
    </lineage>
</organism>
<dbReference type="NCBIfam" id="TIGR00252">
    <property type="entry name" value="YraN family protein"/>
    <property type="match status" value="1"/>
</dbReference>
<dbReference type="Proteomes" id="UP000269154">
    <property type="component" value="Unassembled WGS sequence"/>
</dbReference>
<name>A0A3N6N934_9CYAN</name>
<dbReference type="InterPro" id="IPR011335">
    <property type="entry name" value="Restrct_endonuc-II-like"/>
</dbReference>
<evidence type="ECO:0000256" key="2">
    <source>
        <dbReference type="HAMAP-Rule" id="MF_00048"/>
    </source>
</evidence>
<dbReference type="GO" id="GO:0003676">
    <property type="term" value="F:nucleic acid binding"/>
    <property type="evidence" value="ECO:0007669"/>
    <property type="project" value="InterPro"/>
</dbReference>
<evidence type="ECO:0000313" key="3">
    <source>
        <dbReference type="EMBL" id="RQH42960.1"/>
    </source>
</evidence>
<dbReference type="SUPFAM" id="SSF52980">
    <property type="entry name" value="Restriction endonuclease-like"/>
    <property type="match status" value="1"/>
</dbReference>
<reference evidence="3 4" key="1">
    <citation type="journal article" date="2018" name="ACS Chem. Biol.">
        <title>Ketoreductase domain dysfunction expands chemodiversity: malyngamide biosynthesis in the cyanobacterium Okeania hirsuta.</title>
        <authorList>
            <person name="Moss N.A."/>
            <person name="Leao T."/>
            <person name="Rankin M."/>
            <person name="McCullough T.M."/>
            <person name="Qu P."/>
            <person name="Korobeynikov A."/>
            <person name="Smith J.L."/>
            <person name="Gerwick L."/>
            <person name="Gerwick W.H."/>
        </authorList>
    </citation>
    <scope>NUCLEOTIDE SEQUENCE [LARGE SCALE GENOMIC DNA]</scope>
    <source>
        <strain evidence="3 4">PAB10Feb10-1</strain>
    </source>
</reference>
<dbReference type="Gene3D" id="3.40.1350.10">
    <property type="match status" value="1"/>
</dbReference>
<comment type="caution">
    <text evidence="3">The sequence shown here is derived from an EMBL/GenBank/DDBJ whole genome shotgun (WGS) entry which is preliminary data.</text>
</comment>
<keyword evidence="4" id="KW-1185">Reference proteome</keyword>
<sequence>MSTRQSASSSKIDRGLLGEDLVAKWLTQEGWQILHRRWQCRWGELDIIALKTSPLEDNQAQKFPILIFVEVKTRSRGNWDKNGLLAVTEAKQAKSWQTAEIFLSDRPELADCSCRFDVALVKCNYTQKDYPQSKFLSLQDQLSKLTIKVGHSLELAGYQLVLQNYIPSAFISASDLD</sequence>